<evidence type="ECO:0000256" key="2">
    <source>
        <dbReference type="ARBA" id="ARBA00022443"/>
    </source>
</evidence>
<evidence type="ECO:0000256" key="13">
    <source>
        <dbReference type="RuleBase" id="RU362096"/>
    </source>
</evidence>
<name>A0AAJ7WRA4_PETMA</name>
<evidence type="ECO:0000256" key="11">
    <source>
        <dbReference type="PROSITE-ProRule" id="PRU00192"/>
    </source>
</evidence>
<evidence type="ECO:0000256" key="8">
    <source>
        <dbReference type="ARBA" id="ARBA00023137"/>
    </source>
</evidence>
<keyword evidence="18" id="KW-1185">Reference proteome</keyword>
<dbReference type="SMART" id="SM00326">
    <property type="entry name" value="SH3"/>
    <property type="match status" value="1"/>
</dbReference>
<evidence type="ECO:0000256" key="6">
    <source>
        <dbReference type="ARBA" id="ARBA00022777"/>
    </source>
</evidence>
<evidence type="ECO:0000259" key="17">
    <source>
        <dbReference type="PROSITE" id="PS50011"/>
    </source>
</evidence>
<evidence type="ECO:0000256" key="3">
    <source>
        <dbReference type="ARBA" id="ARBA00022490"/>
    </source>
</evidence>
<dbReference type="InterPro" id="IPR017441">
    <property type="entry name" value="Protein_kinase_ATP_BS"/>
</dbReference>
<reference evidence="20" key="1">
    <citation type="submission" date="2025-04" db="UniProtKB">
        <authorList>
            <consortium name="RefSeq"/>
        </authorList>
    </citation>
    <scope>IDENTIFICATION</scope>
    <source>
        <tissue evidence="20">Sperm</tissue>
    </source>
</reference>
<organism evidence="18 20">
    <name type="scientific">Petromyzon marinus</name>
    <name type="common">Sea lamprey</name>
    <dbReference type="NCBI Taxonomy" id="7757"/>
    <lineage>
        <taxon>Eukaryota</taxon>
        <taxon>Metazoa</taxon>
        <taxon>Chordata</taxon>
        <taxon>Craniata</taxon>
        <taxon>Vertebrata</taxon>
        <taxon>Cyclostomata</taxon>
        <taxon>Hyperoartia</taxon>
        <taxon>Petromyzontiformes</taxon>
        <taxon>Petromyzontidae</taxon>
        <taxon>Petromyzon</taxon>
    </lineage>
</organism>
<dbReference type="InterPro" id="IPR001452">
    <property type="entry name" value="SH3_domain"/>
</dbReference>
<keyword evidence="2 11" id="KW-0728">SH3 domain</keyword>
<dbReference type="InterPro" id="IPR036028">
    <property type="entry name" value="SH3-like_dom_sf"/>
</dbReference>
<dbReference type="InterPro" id="IPR000980">
    <property type="entry name" value="SH2"/>
</dbReference>
<dbReference type="InterPro" id="IPR000719">
    <property type="entry name" value="Prot_kinase_dom"/>
</dbReference>
<dbReference type="PROSITE" id="PS50011">
    <property type="entry name" value="PROTEIN_KINASE_DOM"/>
    <property type="match status" value="1"/>
</dbReference>
<proteinExistence type="inferred from homology"/>
<evidence type="ECO:0000256" key="9">
    <source>
        <dbReference type="ARBA" id="ARBA00051245"/>
    </source>
</evidence>
<dbReference type="SUPFAM" id="SSF55550">
    <property type="entry name" value="SH2 domain"/>
    <property type="match status" value="1"/>
</dbReference>
<keyword evidence="7 12" id="KW-0067">ATP-binding</keyword>
<dbReference type="GeneID" id="116940864"/>
<dbReference type="PROSITE" id="PS00109">
    <property type="entry name" value="PROTEIN_KINASE_TYR"/>
    <property type="match status" value="1"/>
</dbReference>
<dbReference type="SUPFAM" id="SSF56112">
    <property type="entry name" value="Protein kinase-like (PK-like)"/>
    <property type="match status" value="1"/>
</dbReference>
<evidence type="ECO:0000256" key="14">
    <source>
        <dbReference type="SAM" id="MobiDB-lite"/>
    </source>
</evidence>
<keyword evidence="3" id="KW-0963">Cytoplasm</keyword>
<keyword evidence="5 12" id="KW-0547">Nucleotide-binding</keyword>
<dbReference type="GO" id="GO:0005524">
    <property type="term" value="F:ATP binding"/>
    <property type="evidence" value="ECO:0007669"/>
    <property type="project" value="UniProtKB-UniRule"/>
</dbReference>
<dbReference type="Pfam" id="PF00017">
    <property type="entry name" value="SH2"/>
    <property type="match status" value="1"/>
</dbReference>
<evidence type="ECO:0000313" key="20">
    <source>
        <dbReference type="RefSeq" id="XP_032807065.1"/>
    </source>
</evidence>
<evidence type="ECO:0000259" key="16">
    <source>
        <dbReference type="PROSITE" id="PS50002"/>
    </source>
</evidence>
<evidence type="ECO:0000256" key="4">
    <source>
        <dbReference type="ARBA" id="ARBA00022679"/>
    </source>
</evidence>
<keyword evidence="4 13" id="KW-0808">Transferase</keyword>
<evidence type="ECO:0000259" key="15">
    <source>
        <dbReference type="PROSITE" id="PS50001"/>
    </source>
</evidence>
<dbReference type="InterPro" id="IPR001245">
    <property type="entry name" value="Ser-Thr/Tyr_kinase_cat_dom"/>
</dbReference>
<dbReference type="PROSITE" id="PS50002">
    <property type="entry name" value="SH3"/>
    <property type="match status" value="1"/>
</dbReference>
<evidence type="ECO:0000256" key="5">
    <source>
        <dbReference type="ARBA" id="ARBA00022741"/>
    </source>
</evidence>
<dbReference type="FunFam" id="1.10.510.10:FF:000272">
    <property type="entry name" value="Tyrosine-protein kinase"/>
    <property type="match status" value="1"/>
</dbReference>
<evidence type="ECO:0000256" key="1">
    <source>
        <dbReference type="ARBA" id="ARBA00004496"/>
    </source>
</evidence>
<dbReference type="GO" id="GO:0005737">
    <property type="term" value="C:cytoplasm"/>
    <property type="evidence" value="ECO:0007669"/>
    <property type="project" value="UniProtKB-SubCell"/>
</dbReference>
<dbReference type="InterPro" id="IPR036860">
    <property type="entry name" value="SH2_dom_sf"/>
</dbReference>
<feature type="binding site" evidence="12">
    <location>
        <position position="265"/>
    </location>
    <ligand>
        <name>ATP</name>
        <dbReference type="ChEBI" id="CHEBI:30616"/>
    </ligand>
</feature>
<dbReference type="Pfam" id="PF07714">
    <property type="entry name" value="PK_Tyr_Ser-Thr"/>
    <property type="match status" value="1"/>
</dbReference>
<feature type="domain" description="Protein kinase" evidence="17">
    <location>
        <begin position="238"/>
        <end position="487"/>
    </location>
</feature>
<sequence length="494" mass="55159">MAKPGAVSSIRKDEAVPATTQASAKANGHGWEPGSVCVARFSFDGEKKKDLPFAKGDRLTIVRSSNVRPSNVGVAAAETSVASKQWFLAKDATGREGLIPITYMQQQTRGGAPPTSDKMNSMPWFHGKISREEAEQLLMPRSDGLFLVRESTNYPGDYTLCVSCGSRVEHYHVACPQGQFSVDPGVNFDSLPKLIDYYWKDANGLCTRLTYPRLTSTALAMKEQEFLNCGRVINMNELKLGEVIGSGEFGDVYLGQYNGTAVAVKSLHMESSTLQEFMSEITIMTKLRHRHLVNLLGAAMGEVLYIVTEYMAKGSLINYLRSRGRAGITKVEQITFALHVCEGMDYLEQQNFVHRDLAARNVLISEDMTAKVADFGLAGERGKGSMTKKLPVKWTSPEALRKHEFSTKSDVWSFGILLWEIYSFGRVPYPRVPLKDVVEYVEDGYRMDPPELCPSTVSSVMTSCWHVEPACRPSFRDLRRILQHEKIHDELQKC</sequence>
<dbReference type="InterPro" id="IPR050198">
    <property type="entry name" value="Non-receptor_tyrosine_kinases"/>
</dbReference>
<gene>
    <name evidence="19 20 21" type="primary">LOC116940864</name>
</gene>
<reference evidence="18" key="2">
    <citation type="submission" date="2025-05" db="UniProtKB">
        <authorList>
            <consortium name="RefSeq"/>
        </authorList>
    </citation>
    <scope>NUCLEOTIDE SEQUENCE [LARGE SCALE GENOMIC DNA]</scope>
    <source>
        <tissue evidence="19 21">Sperm</tissue>
    </source>
</reference>
<dbReference type="SUPFAM" id="SSF50044">
    <property type="entry name" value="SH3-domain"/>
    <property type="match status" value="1"/>
</dbReference>
<feature type="domain" description="SH3" evidence="16">
    <location>
        <begin position="32"/>
        <end position="109"/>
    </location>
</feature>
<dbReference type="Gene3D" id="1.10.510.10">
    <property type="entry name" value="Transferase(Phosphotransferase) domain 1"/>
    <property type="match status" value="1"/>
</dbReference>
<evidence type="ECO:0000256" key="12">
    <source>
        <dbReference type="PROSITE-ProRule" id="PRU10141"/>
    </source>
</evidence>
<dbReference type="AlphaFoldDB" id="A0AAJ7WRA4"/>
<evidence type="ECO:0000313" key="21">
    <source>
        <dbReference type="RefSeq" id="XP_032807074.1"/>
    </source>
</evidence>
<comment type="similarity">
    <text evidence="13">Belongs to the protein kinase superfamily. Tyr protein kinase family.</text>
</comment>
<feature type="domain" description="SH2" evidence="15">
    <location>
        <begin position="124"/>
        <end position="213"/>
    </location>
</feature>
<dbReference type="SMART" id="SM00252">
    <property type="entry name" value="SH2"/>
    <property type="match status" value="1"/>
</dbReference>
<evidence type="ECO:0000313" key="18">
    <source>
        <dbReference type="Proteomes" id="UP001318040"/>
    </source>
</evidence>
<dbReference type="InterPro" id="IPR008266">
    <property type="entry name" value="Tyr_kinase_AS"/>
</dbReference>
<dbReference type="PRINTS" id="PR00401">
    <property type="entry name" value="SH2DOMAIN"/>
</dbReference>
<evidence type="ECO:0000256" key="10">
    <source>
        <dbReference type="PROSITE-ProRule" id="PRU00191"/>
    </source>
</evidence>
<dbReference type="RefSeq" id="XP_032807057.1">
    <property type="nucleotide sequence ID" value="XM_032951166.1"/>
</dbReference>
<feature type="region of interest" description="Disordered" evidence="14">
    <location>
        <begin position="1"/>
        <end position="30"/>
    </location>
</feature>
<dbReference type="RefSeq" id="XP_032807074.1">
    <property type="nucleotide sequence ID" value="XM_032951183.1"/>
</dbReference>
<dbReference type="KEGG" id="pmrn:116940864"/>
<dbReference type="PROSITE" id="PS00107">
    <property type="entry name" value="PROTEIN_KINASE_ATP"/>
    <property type="match status" value="1"/>
</dbReference>
<comment type="catalytic activity">
    <reaction evidence="9 13">
        <text>L-tyrosyl-[protein] + ATP = O-phospho-L-tyrosyl-[protein] + ADP + H(+)</text>
        <dbReference type="Rhea" id="RHEA:10596"/>
        <dbReference type="Rhea" id="RHEA-COMP:10136"/>
        <dbReference type="Rhea" id="RHEA-COMP:20101"/>
        <dbReference type="ChEBI" id="CHEBI:15378"/>
        <dbReference type="ChEBI" id="CHEBI:30616"/>
        <dbReference type="ChEBI" id="CHEBI:46858"/>
        <dbReference type="ChEBI" id="CHEBI:61978"/>
        <dbReference type="ChEBI" id="CHEBI:456216"/>
        <dbReference type="EC" id="2.7.10.2"/>
    </reaction>
</comment>
<dbReference type="SMART" id="SM00219">
    <property type="entry name" value="TyrKc"/>
    <property type="match status" value="1"/>
</dbReference>
<accession>A0AAJ7WRA4</accession>
<dbReference type="PROSITE" id="PS50001">
    <property type="entry name" value="SH2"/>
    <property type="match status" value="1"/>
</dbReference>
<dbReference type="EC" id="2.7.10.2" evidence="13"/>
<dbReference type="Proteomes" id="UP001318040">
    <property type="component" value="Chromosome 1"/>
</dbReference>
<dbReference type="PANTHER" id="PTHR24418">
    <property type="entry name" value="TYROSINE-PROTEIN KINASE"/>
    <property type="match status" value="1"/>
</dbReference>
<keyword evidence="8 13" id="KW-0829">Tyrosine-protein kinase</keyword>
<dbReference type="Gene3D" id="3.30.505.10">
    <property type="entry name" value="SH2 domain"/>
    <property type="match status" value="1"/>
</dbReference>
<evidence type="ECO:0000256" key="7">
    <source>
        <dbReference type="ARBA" id="ARBA00022840"/>
    </source>
</evidence>
<comment type="subcellular location">
    <subcellularLocation>
        <location evidence="1">Cytoplasm</location>
    </subcellularLocation>
</comment>
<dbReference type="RefSeq" id="XP_032807065.1">
    <property type="nucleotide sequence ID" value="XM_032951174.1"/>
</dbReference>
<dbReference type="FunFam" id="3.30.505.10:FF:000023">
    <property type="entry name" value="Tyrosine-protein kinase"/>
    <property type="match status" value="1"/>
</dbReference>
<protein>
    <recommendedName>
        <fullName evidence="13">Tyrosine-protein kinase</fullName>
        <ecNumber evidence="13">2.7.10.2</ecNumber>
    </recommendedName>
</protein>
<dbReference type="PRINTS" id="PR00109">
    <property type="entry name" value="TYRKINASE"/>
</dbReference>
<dbReference type="Gene3D" id="2.30.30.40">
    <property type="entry name" value="SH3 Domains"/>
    <property type="match status" value="1"/>
</dbReference>
<keyword evidence="10" id="KW-0727">SH2 domain</keyword>
<evidence type="ECO:0000313" key="19">
    <source>
        <dbReference type="RefSeq" id="XP_032807057.1"/>
    </source>
</evidence>
<dbReference type="GO" id="GO:0004715">
    <property type="term" value="F:non-membrane spanning protein tyrosine kinase activity"/>
    <property type="evidence" value="ECO:0007669"/>
    <property type="project" value="UniProtKB-EC"/>
</dbReference>
<dbReference type="InterPro" id="IPR020635">
    <property type="entry name" value="Tyr_kinase_cat_dom"/>
</dbReference>
<keyword evidence="6 13" id="KW-0418">Kinase</keyword>
<dbReference type="InterPro" id="IPR011009">
    <property type="entry name" value="Kinase-like_dom_sf"/>
</dbReference>